<evidence type="ECO:0000256" key="10">
    <source>
        <dbReference type="SAM" id="Coils"/>
    </source>
</evidence>
<comment type="caution">
    <text evidence="13">The sequence shown here is derived from an EMBL/GenBank/DDBJ whole genome shotgun (WGS) entry which is preliminary data.</text>
</comment>
<dbReference type="Gene3D" id="3.30.40.10">
    <property type="entry name" value="Zinc/RING finger domain, C3HC4 (zinc finger)"/>
    <property type="match status" value="1"/>
</dbReference>
<evidence type="ECO:0000256" key="9">
    <source>
        <dbReference type="PROSITE-ProRule" id="PRU00175"/>
    </source>
</evidence>
<dbReference type="GO" id="GO:0009738">
    <property type="term" value="P:abscisic acid-activated signaling pathway"/>
    <property type="evidence" value="ECO:0007669"/>
    <property type="project" value="InterPro"/>
</dbReference>
<dbReference type="UniPathway" id="UPA00143"/>
<reference evidence="13" key="1">
    <citation type="submission" date="2020-06" db="EMBL/GenBank/DDBJ databases">
        <title>Draft genome of Bugula neritina, a colonial animal packing powerful symbionts and potential medicines.</title>
        <authorList>
            <person name="Rayko M."/>
        </authorList>
    </citation>
    <scope>NUCLEOTIDE SEQUENCE [LARGE SCALE GENOMIC DNA]</scope>
    <source>
        <strain evidence="13">Kwan_BN1</strain>
    </source>
</reference>
<organism evidence="13 14">
    <name type="scientific">Bugula neritina</name>
    <name type="common">Brown bryozoan</name>
    <name type="synonym">Sertularia neritina</name>
    <dbReference type="NCBI Taxonomy" id="10212"/>
    <lineage>
        <taxon>Eukaryota</taxon>
        <taxon>Metazoa</taxon>
        <taxon>Spiralia</taxon>
        <taxon>Lophotrochozoa</taxon>
        <taxon>Bryozoa</taxon>
        <taxon>Gymnolaemata</taxon>
        <taxon>Cheilostomatida</taxon>
        <taxon>Flustrina</taxon>
        <taxon>Buguloidea</taxon>
        <taxon>Bugulidae</taxon>
        <taxon>Bugula</taxon>
    </lineage>
</organism>
<keyword evidence="7" id="KW-0862">Zinc</keyword>
<feature type="coiled-coil region" evidence="10">
    <location>
        <begin position="154"/>
        <end position="210"/>
    </location>
</feature>
<evidence type="ECO:0000313" key="14">
    <source>
        <dbReference type="Proteomes" id="UP000593567"/>
    </source>
</evidence>
<dbReference type="EMBL" id="VXIV02003155">
    <property type="protein sequence ID" value="KAF6020643.1"/>
    <property type="molecule type" value="Genomic_DNA"/>
</dbReference>
<evidence type="ECO:0000256" key="7">
    <source>
        <dbReference type="ARBA" id="ARBA00022833"/>
    </source>
</evidence>
<keyword evidence="10" id="KW-0175">Coiled coil</keyword>
<dbReference type="GO" id="GO:0004842">
    <property type="term" value="F:ubiquitin-protein transferase activity"/>
    <property type="evidence" value="ECO:0007669"/>
    <property type="project" value="InterPro"/>
</dbReference>
<evidence type="ECO:0000256" key="2">
    <source>
        <dbReference type="ARBA" id="ARBA00022679"/>
    </source>
</evidence>
<dbReference type="Pfam" id="PF18346">
    <property type="entry name" value="SH3_15"/>
    <property type="match status" value="1"/>
</dbReference>
<sequence length="566" mass="63256">MVYNSTRYSLHSTKLTGTMLALEEQLREMLQCKICFDDKEKQKLLPCQHTICLDCLNRLTVKDSRYKCPLCNREMLVPNGGFETLQESLITKQLAHLITPRDDTRPPIPSARPAKVIGAPATPVVPERAVTPPSQLDEIQRSLNTQISKGKDILAQSQNKVKSYTSSLDDLEQTAERMKSSINNLMEQTIDKLIANANKKVQAIDELTQKKRDEILAIICQLSDTNSKTTRGVALLERRANSLQSNYSRNAVADEIHSAQVNISTLEEFLTKLDSVAGTFRAGDSVRLRMDDGMLDSEFLLSDLNHYSIGYIHTVDDDGDCAVIFAENSRWTGNISQLERSATKHTLPVVGDRVRVKPSVVEPHFKWGMVKSTSIGMLSELKNTGPKQGRQVEVDFPEDHDWTGLFDELEKVEVEPLKVGDDVWIASNITEPVRGWAGVTANSVGTLLSVHGEDVEVKFPECDNWKGLLSELERVRPITVGDKVRVKRSVTEPKFAWGGISHDDVGKVAKILNSSEHGQVAKIDFPNRLGLWQCLMDEIEIVSRHTGSDQSSRRARRSSDLQCPTQ</sequence>
<dbReference type="InterPro" id="IPR040847">
    <property type="entry name" value="SH3_15"/>
</dbReference>
<keyword evidence="3" id="KW-0479">Metal-binding</keyword>
<gene>
    <name evidence="13" type="ORF">EB796_021041</name>
</gene>
<evidence type="ECO:0000256" key="5">
    <source>
        <dbReference type="ARBA" id="ARBA00022771"/>
    </source>
</evidence>
<keyword evidence="4" id="KW-0677">Repeat</keyword>
<dbReference type="InterPro" id="IPR001841">
    <property type="entry name" value="Znf_RING"/>
</dbReference>
<protein>
    <recommendedName>
        <fullName evidence="12">RING-type domain-containing protein</fullName>
    </recommendedName>
</protein>
<dbReference type="Proteomes" id="UP000593567">
    <property type="component" value="Unassembled WGS sequence"/>
</dbReference>
<proteinExistence type="predicted"/>
<dbReference type="GO" id="GO:0008270">
    <property type="term" value="F:zinc ion binding"/>
    <property type="evidence" value="ECO:0007669"/>
    <property type="project" value="UniProtKB-KW"/>
</dbReference>
<evidence type="ECO:0000256" key="3">
    <source>
        <dbReference type="ARBA" id="ARBA00022723"/>
    </source>
</evidence>
<keyword evidence="8" id="KW-0040">ANK repeat</keyword>
<dbReference type="GO" id="GO:0009788">
    <property type="term" value="P:negative regulation of abscisic acid-activated signaling pathway"/>
    <property type="evidence" value="ECO:0007669"/>
    <property type="project" value="TreeGrafter"/>
</dbReference>
<dbReference type="Pfam" id="PF13920">
    <property type="entry name" value="zf-C3HC4_3"/>
    <property type="match status" value="1"/>
</dbReference>
<keyword evidence="6" id="KW-0833">Ubl conjugation pathway</keyword>
<keyword evidence="5 9" id="KW-0863">Zinc-finger</keyword>
<dbReference type="GO" id="GO:0005802">
    <property type="term" value="C:trans-Golgi network"/>
    <property type="evidence" value="ECO:0007669"/>
    <property type="project" value="TreeGrafter"/>
</dbReference>
<keyword evidence="14" id="KW-1185">Reference proteome</keyword>
<dbReference type="SUPFAM" id="SSF57850">
    <property type="entry name" value="RING/U-box"/>
    <property type="match status" value="1"/>
</dbReference>
<dbReference type="GO" id="GO:0005769">
    <property type="term" value="C:early endosome"/>
    <property type="evidence" value="ECO:0007669"/>
    <property type="project" value="TreeGrafter"/>
</dbReference>
<evidence type="ECO:0000313" key="13">
    <source>
        <dbReference type="EMBL" id="KAF6020643.1"/>
    </source>
</evidence>
<dbReference type="PANTHER" id="PTHR46960:SF1">
    <property type="entry name" value="E3 UBIQUITIN-PROTEIN LIGASE KEG"/>
    <property type="match status" value="1"/>
</dbReference>
<dbReference type="OrthoDB" id="264520at2759"/>
<dbReference type="AlphaFoldDB" id="A0A7J7J3F4"/>
<evidence type="ECO:0000259" key="12">
    <source>
        <dbReference type="PROSITE" id="PS50089"/>
    </source>
</evidence>
<evidence type="ECO:0000256" key="8">
    <source>
        <dbReference type="ARBA" id="ARBA00023043"/>
    </source>
</evidence>
<dbReference type="GO" id="GO:0016567">
    <property type="term" value="P:protein ubiquitination"/>
    <property type="evidence" value="ECO:0007669"/>
    <property type="project" value="UniProtKB-UniPathway"/>
</dbReference>
<comment type="pathway">
    <text evidence="1">Protein modification; protein ubiquitination.</text>
</comment>
<dbReference type="PANTHER" id="PTHR46960">
    <property type="entry name" value="E3 UBIQUITIN-PROTEIN LIGASE KEG"/>
    <property type="match status" value="1"/>
</dbReference>
<evidence type="ECO:0000256" key="1">
    <source>
        <dbReference type="ARBA" id="ARBA00004906"/>
    </source>
</evidence>
<dbReference type="PROSITE" id="PS50089">
    <property type="entry name" value="ZF_RING_2"/>
    <property type="match status" value="1"/>
</dbReference>
<dbReference type="InterPro" id="IPR017907">
    <property type="entry name" value="Znf_RING_CS"/>
</dbReference>
<feature type="domain" description="RING-type" evidence="12">
    <location>
        <begin position="32"/>
        <end position="72"/>
    </location>
</feature>
<dbReference type="GO" id="GO:0045324">
    <property type="term" value="P:late endosome to vacuole transport"/>
    <property type="evidence" value="ECO:0007669"/>
    <property type="project" value="TreeGrafter"/>
</dbReference>
<dbReference type="SMART" id="SM00184">
    <property type="entry name" value="RING"/>
    <property type="match status" value="1"/>
</dbReference>
<dbReference type="InterPro" id="IPR013083">
    <property type="entry name" value="Znf_RING/FYVE/PHD"/>
</dbReference>
<evidence type="ECO:0000256" key="11">
    <source>
        <dbReference type="SAM" id="MobiDB-lite"/>
    </source>
</evidence>
<keyword evidence="2" id="KW-0808">Transferase</keyword>
<dbReference type="GO" id="GO:0006952">
    <property type="term" value="P:defense response"/>
    <property type="evidence" value="ECO:0007669"/>
    <property type="project" value="InterPro"/>
</dbReference>
<evidence type="ECO:0000256" key="4">
    <source>
        <dbReference type="ARBA" id="ARBA00022737"/>
    </source>
</evidence>
<dbReference type="PROSITE" id="PS00518">
    <property type="entry name" value="ZF_RING_1"/>
    <property type="match status" value="1"/>
</dbReference>
<feature type="region of interest" description="Disordered" evidence="11">
    <location>
        <begin position="546"/>
        <end position="566"/>
    </location>
</feature>
<dbReference type="InterPro" id="IPR044584">
    <property type="entry name" value="KEG"/>
</dbReference>
<name>A0A7J7J3F4_BUGNE</name>
<accession>A0A7J7J3F4</accession>
<evidence type="ECO:0000256" key="6">
    <source>
        <dbReference type="ARBA" id="ARBA00022786"/>
    </source>
</evidence>